<gene>
    <name evidence="10" type="ORF">TRICI_006009</name>
</gene>
<dbReference type="GO" id="GO:0005737">
    <property type="term" value="C:cytoplasm"/>
    <property type="evidence" value="ECO:0007669"/>
    <property type="project" value="UniProtKB-SubCell"/>
</dbReference>
<sequence>MKIIANELSEQVENYRLQNIYDLSTSSRQFLFKFAIPDSKKLVVVDPGYRIHGTDYARSTAQTPSGFVAKLRKHLRTRRLNKIRIAPQNRLLAFSFSDEHSFHLVFEFFAGGNMLLLDKDFKILSLQRVVSASDTKTRCAVGEIYPLQEYLNAANTSIKEFSSAVIRSWLQGEGDEATYDNENEDKRDQENPLQQGQPTNKGIGQKKRSLTLKKLLFVKAPGIATGLIESALVSREIDPNIKSTDTEKLSFSDIAEAMNEAKTKSDELVANTPVKGFILGKLNPKFDQEKYEKQQKVVQAPEVNAIDPHNIEYLYEEFQPFEPRIPDQDSEKYKLIETQSYTQAVDIYFSTIEATKLALKTANQEQVAEKRLNAAKAEKDKRVQGLTEVQEKSELLGTVLEMNAYLVEEAANAVKGLIQQGMDWKDIEKLIQVEKSRNNPVAEIIHLPLNLIKNKISVVLPEPGQVDDGDDEDGEKVKKVKVEIDLGLSAWANASSYFDVKKTAAAKQERTIKQADHAYKNAEKKIKKDLQQALDKEKNQQTMHSIREPFWFEKFFWFLSSDGYLVLGGRDSMQNELLFRRHFKQNDIYVHSEVEGTCVVIIKNHISGSKVVPPGTLSQAGALCLASSSKVWESKMNPSAWWATRDQIPKISQGDIVTTDRVVVKGEGKHHLPPTQMDMGFGFLWLVGEEAKENYSKNVPEGLISAPGEESKQDAGSLEEESTLPTSRQQEQGGGDSSPQKEEVNEEESSDDEEFPDTQIPDEEDQESKDQPKEEEEQQNESSVEPESTRSSTPEAKTGNRKLSAKERRDLKKKKKNGGAGENGDDASSSSAAVQDIEKTLENLKMDSTKGGSKKEKAGGGEQKPPKVRGKKGKMKKIATKYADQDEEDRQKRMELLGTTKGLERARAQAEEEKRKKQEYERQRKEKERRRKEAEMRRLQDEENDETPETVFPFNTLVPRLVPGDTPLGAVPVFGPWSSLQKLKYKVKLQPGSTKKGKAVREMLHFFSNQKVDQEEQDSESPWQSEVDLISTLKESELLLPIAVSKVKPVLPGSANKSNQKSKGKGKK</sequence>
<evidence type="ECO:0000256" key="5">
    <source>
        <dbReference type="ARBA" id="ARBA00070414"/>
    </source>
</evidence>
<dbReference type="GO" id="GO:0072344">
    <property type="term" value="P:rescue of stalled ribosome"/>
    <property type="evidence" value="ECO:0007669"/>
    <property type="project" value="TreeGrafter"/>
</dbReference>
<evidence type="ECO:0000256" key="6">
    <source>
        <dbReference type="SAM" id="Coils"/>
    </source>
</evidence>
<accession>A0A642UML6</accession>
<evidence type="ECO:0000256" key="3">
    <source>
        <dbReference type="ARBA" id="ARBA00022490"/>
    </source>
</evidence>
<dbReference type="Gene3D" id="2.30.310.10">
    <property type="entry name" value="ibrinogen binding protein from staphylococcus aureus domain"/>
    <property type="match status" value="1"/>
</dbReference>
<feature type="region of interest" description="Disordered" evidence="7">
    <location>
        <begin position="699"/>
        <end position="951"/>
    </location>
</feature>
<comment type="caution">
    <text evidence="10">The sequence shown here is derived from an EMBL/GenBank/DDBJ whole genome shotgun (WGS) entry which is preliminary data.</text>
</comment>
<dbReference type="GO" id="GO:1990112">
    <property type="term" value="C:RQC complex"/>
    <property type="evidence" value="ECO:0007669"/>
    <property type="project" value="TreeGrafter"/>
</dbReference>
<dbReference type="InterPro" id="IPR051608">
    <property type="entry name" value="RQC_Subunit_NEMF"/>
</dbReference>
<dbReference type="Pfam" id="PF05670">
    <property type="entry name" value="NFACT-R_1"/>
    <property type="match status" value="1"/>
</dbReference>
<feature type="compositionally biased region" description="Polar residues" evidence="7">
    <location>
        <begin position="191"/>
        <end position="202"/>
    </location>
</feature>
<feature type="domain" description="NFACT RNA-binding" evidence="8">
    <location>
        <begin position="554"/>
        <end position="666"/>
    </location>
</feature>
<dbReference type="PANTHER" id="PTHR15239:SF6">
    <property type="entry name" value="RIBOSOME QUALITY CONTROL COMPLEX SUBUNIT NEMF"/>
    <property type="match status" value="1"/>
</dbReference>
<name>A0A642UML6_9ASCO</name>
<feature type="compositionally biased region" description="Basic residues" evidence="7">
    <location>
        <begin position="866"/>
        <end position="879"/>
    </location>
</feature>
<dbReference type="Proteomes" id="UP000761534">
    <property type="component" value="Unassembled WGS sequence"/>
</dbReference>
<comment type="subcellular location">
    <subcellularLocation>
        <location evidence="1">Cytoplasm</location>
    </subcellularLocation>
</comment>
<dbReference type="GO" id="GO:0000049">
    <property type="term" value="F:tRNA binding"/>
    <property type="evidence" value="ECO:0007669"/>
    <property type="project" value="TreeGrafter"/>
</dbReference>
<keyword evidence="3" id="KW-0963">Cytoplasm</keyword>
<dbReference type="InterPro" id="IPR008532">
    <property type="entry name" value="NFACT_RNA-bd"/>
</dbReference>
<dbReference type="AlphaFoldDB" id="A0A642UML6"/>
<keyword evidence="11" id="KW-1185">Reference proteome</keyword>
<comment type="similarity">
    <text evidence="2">Belongs to the NEMF family.</text>
</comment>
<dbReference type="FunFam" id="2.30.310.10:FF:000003">
    <property type="entry name" value="Zinc knuckle domain containing protein"/>
    <property type="match status" value="1"/>
</dbReference>
<dbReference type="GO" id="GO:1990116">
    <property type="term" value="P:ribosome-associated ubiquitin-dependent protein catabolic process"/>
    <property type="evidence" value="ECO:0007669"/>
    <property type="project" value="TreeGrafter"/>
</dbReference>
<evidence type="ECO:0000313" key="11">
    <source>
        <dbReference type="Proteomes" id="UP000761534"/>
    </source>
</evidence>
<feature type="compositionally biased region" description="Basic and acidic residues" evidence="7">
    <location>
        <begin position="836"/>
        <end position="859"/>
    </location>
</feature>
<dbReference type="GO" id="GO:0043023">
    <property type="term" value="F:ribosomal large subunit binding"/>
    <property type="evidence" value="ECO:0007669"/>
    <property type="project" value="TreeGrafter"/>
</dbReference>
<dbReference type="PANTHER" id="PTHR15239">
    <property type="entry name" value="NUCLEAR EXPORT MEDIATOR FACTOR NEMF"/>
    <property type="match status" value="1"/>
</dbReference>
<keyword evidence="4 6" id="KW-0175">Coiled coil</keyword>
<evidence type="ECO:0000256" key="4">
    <source>
        <dbReference type="ARBA" id="ARBA00023054"/>
    </source>
</evidence>
<feature type="domain" description="NFACT protein C-terminal" evidence="9">
    <location>
        <begin position="953"/>
        <end position="1048"/>
    </location>
</feature>
<protein>
    <recommendedName>
        <fullName evidence="5">Ribosome quality control complex subunit 2</fullName>
    </recommendedName>
</protein>
<evidence type="ECO:0000259" key="9">
    <source>
        <dbReference type="Pfam" id="PF11923"/>
    </source>
</evidence>
<dbReference type="Pfam" id="PF11923">
    <property type="entry name" value="NFACT-C"/>
    <property type="match status" value="1"/>
</dbReference>
<evidence type="ECO:0000256" key="7">
    <source>
        <dbReference type="SAM" id="MobiDB-lite"/>
    </source>
</evidence>
<evidence type="ECO:0000313" key="10">
    <source>
        <dbReference type="EMBL" id="KAA8901763.1"/>
    </source>
</evidence>
<dbReference type="VEuPathDB" id="FungiDB:TRICI_006009"/>
<reference evidence="10" key="1">
    <citation type="journal article" date="2019" name="G3 (Bethesda)">
        <title>Genome Assemblies of Two Rare Opportunistic Yeast Pathogens: Diutina rugosa (syn. Candida rugosa) and Trichomonascus ciferrii (syn. Candida ciferrii).</title>
        <authorList>
            <person name="Mixao V."/>
            <person name="Saus E."/>
            <person name="Hansen A.P."/>
            <person name="Lass-Florl C."/>
            <person name="Gabaldon T."/>
        </authorList>
    </citation>
    <scope>NUCLEOTIDE SEQUENCE</scope>
    <source>
        <strain evidence="10">CBS 4856</strain>
    </source>
</reference>
<feature type="coiled-coil region" evidence="6">
    <location>
        <begin position="505"/>
        <end position="540"/>
    </location>
</feature>
<dbReference type="EMBL" id="SWFS01000481">
    <property type="protein sequence ID" value="KAA8901763.1"/>
    <property type="molecule type" value="Genomic_DNA"/>
</dbReference>
<dbReference type="OrthoDB" id="207084at2759"/>
<evidence type="ECO:0000256" key="1">
    <source>
        <dbReference type="ARBA" id="ARBA00004496"/>
    </source>
</evidence>
<proteinExistence type="inferred from homology"/>
<dbReference type="InterPro" id="IPR021846">
    <property type="entry name" value="NFACT-C"/>
</dbReference>
<feature type="compositionally biased region" description="Acidic residues" evidence="7">
    <location>
        <begin position="744"/>
        <end position="779"/>
    </location>
</feature>
<organism evidence="10 11">
    <name type="scientific">Trichomonascus ciferrii</name>
    <dbReference type="NCBI Taxonomy" id="44093"/>
    <lineage>
        <taxon>Eukaryota</taxon>
        <taxon>Fungi</taxon>
        <taxon>Dikarya</taxon>
        <taxon>Ascomycota</taxon>
        <taxon>Saccharomycotina</taxon>
        <taxon>Dipodascomycetes</taxon>
        <taxon>Dipodascales</taxon>
        <taxon>Trichomonascaceae</taxon>
        <taxon>Trichomonascus</taxon>
        <taxon>Trichomonascus ciferrii complex</taxon>
    </lineage>
</organism>
<feature type="compositionally biased region" description="Basic and acidic residues" evidence="7">
    <location>
        <begin position="902"/>
        <end position="941"/>
    </location>
</feature>
<feature type="region of interest" description="Disordered" evidence="7">
    <location>
        <begin position="176"/>
        <end position="205"/>
    </location>
</feature>
<evidence type="ECO:0000256" key="2">
    <source>
        <dbReference type="ARBA" id="ARBA00008318"/>
    </source>
</evidence>
<dbReference type="Pfam" id="PF05833">
    <property type="entry name" value="NFACT_N"/>
    <property type="match status" value="1"/>
</dbReference>
<evidence type="ECO:0000259" key="8">
    <source>
        <dbReference type="Pfam" id="PF05670"/>
    </source>
</evidence>